<accession>A0A511HBW9</accession>
<sequence length="117" mass="12628">MGGAEDDARAAFRQQGQGIQAAEAGHVDVQQHHVHAARAHGGQDAIRVRGLAADLRVRERREQPRQALSGEQFVIGDEDAKWGAQVRTPGWGPARGRVTVTRVRTSPPSSTRRAAPP</sequence>
<dbReference type="AlphaFoldDB" id="A0A511HBW9"/>
<proteinExistence type="predicted"/>
<reference evidence="1 2" key="1">
    <citation type="submission" date="2019-07" db="EMBL/GenBank/DDBJ databases">
        <title>Whole genome shotgun sequence of Myxococcus virescens NBRC 100334.</title>
        <authorList>
            <person name="Hosoyama A."/>
            <person name="Uohara A."/>
            <person name="Ohji S."/>
            <person name="Ichikawa N."/>
        </authorList>
    </citation>
    <scope>NUCLEOTIDE SEQUENCE [LARGE SCALE GENOMIC DNA]</scope>
    <source>
        <strain evidence="1 2">NBRC 100334</strain>
    </source>
</reference>
<organism evidence="1 2">
    <name type="scientific">Myxococcus virescens</name>
    <dbReference type="NCBI Taxonomy" id="83456"/>
    <lineage>
        <taxon>Bacteria</taxon>
        <taxon>Pseudomonadati</taxon>
        <taxon>Myxococcota</taxon>
        <taxon>Myxococcia</taxon>
        <taxon>Myxococcales</taxon>
        <taxon>Cystobacterineae</taxon>
        <taxon>Myxococcaceae</taxon>
        <taxon>Myxococcus</taxon>
    </lineage>
</organism>
<protein>
    <submittedName>
        <fullName evidence="1">Uncharacterized protein</fullName>
    </submittedName>
</protein>
<comment type="caution">
    <text evidence="1">The sequence shown here is derived from an EMBL/GenBank/DDBJ whole genome shotgun (WGS) entry which is preliminary data.</text>
</comment>
<dbReference type="EMBL" id="BJVY01000013">
    <property type="protein sequence ID" value="GEL71047.1"/>
    <property type="molecule type" value="Genomic_DNA"/>
</dbReference>
<evidence type="ECO:0000313" key="2">
    <source>
        <dbReference type="Proteomes" id="UP000321224"/>
    </source>
</evidence>
<name>A0A511HBW9_9BACT</name>
<gene>
    <name evidence="1" type="ORF">MVI01_28310</name>
</gene>
<evidence type="ECO:0000313" key="1">
    <source>
        <dbReference type="EMBL" id="GEL71047.1"/>
    </source>
</evidence>
<dbReference type="Proteomes" id="UP000321224">
    <property type="component" value="Unassembled WGS sequence"/>
</dbReference>